<dbReference type="RefSeq" id="WP_236344998.1">
    <property type="nucleotide sequence ID" value="NZ_CAKMMF010000032.1"/>
</dbReference>
<feature type="transmembrane region" description="Helical" evidence="3">
    <location>
        <begin position="407"/>
        <end position="424"/>
    </location>
</feature>
<evidence type="ECO:0000256" key="2">
    <source>
        <dbReference type="ARBA" id="ARBA00023136"/>
    </source>
</evidence>
<keyword evidence="5" id="KW-1185">Reference proteome</keyword>
<organism evidence="4 5">
    <name type="scientific">Paenibacillus plantiphilus</name>
    <dbReference type="NCBI Taxonomy" id="2905650"/>
    <lineage>
        <taxon>Bacteria</taxon>
        <taxon>Bacillati</taxon>
        <taxon>Bacillota</taxon>
        <taxon>Bacilli</taxon>
        <taxon>Bacillales</taxon>
        <taxon>Paenibacillaceae</taxon>
        <taxon>Paenibacillus</taxon>
    </lineage>
</organism>
<evidence type="ECO:0000256" key="3">
    <source>
        <dbReference type="SAM" id="Phobius"/>
    </source>
</evidence>
<keyword evidence="2 3" id="KW-0472">Membrane</keyword>
<feature type="transmembrane region" description="Helical" evidence="3">
    <location>
        <begin position="436"/>
        <end position="459"/>
    </location>
</feature>
<dbReference type="Pfam" id="PF03323">
    <property type="entry name" value="GerA"/>
    <property type="match status" value="1"/>
</dbReference>
<protein>
    <submittedName>
        <fullName evidence="4">Spore germination protein B1</fullName>
    </submittedName>
</protein>
<dbReference type="PANTHER" id="PTHR22550:SF5">
    <property type="entry name" value="LEUCINE ZIPPER PROTEIN 4"/>
    <property type="match status" value="1"/>
</dbReference>
<dbReference type="EMBL" id="CAKMMF010000032">
    <property type="protein sequence ID" value="CAH1219224.1"/>
    <property type="molecule type" value="Genomic_DNA"/>
</dbReference>
<dbReference type="InterPro" id="IPR050768">
    <property type="entry name" value="UPF0353/GerABKA_families"/>
</dbReference>
<name>A0ABN8GV85_9BACL</name>
<evidence type="ECO:0000256" key="1">
    <source>
        <dbReference type="ARBA" id="ARBA00005278"/>
    </source>
</evidence>
<dbReference type="PIRSF" id="PIRSF005690">
    <property type="entry name" value="GerBA"/>
    <property type="match status" value="1"/>
</dbReference>
<accession>A0ABN8GV85</accession>
<dbReference type="Proteomes" id="UP000838686">
    <property type="component" value="Unassembled WGS sequence"/>
</dbReference>
<comment type="caution">
    <text evidence="4">The sequence shown here is derived from an EMBL/GenBank/DDBJ whole genome shotgun (WGS) entry which is preliminary data.</text>
</comment>
<reference evidence="4" key="1">
    <citation type="submission" date="2022-01" db="EMBL/GenBank/DDBJ databases">
        <authorList>
            <person name="Criscuolo A."/>
        </authorList>
    </citation>
    <scope>NUCLEOTIDE SEQUENCE</scope>
    <source>
        <strain evidence="4">CIP111893</strain>
    </source>
</reference>
<feature type="transmembrane region" description="Helical" evidence="3">
    <location>
        <begin position="270"/>
        <end position="291"/>
    </location>
</feature>
<dbReference type="PANTHER" id="PTHR22550">
    <property type="entry name" value="SPORE GERMINATION PROTEIN"/>
    <property type="match status" value="1"/>
</dbReference>
<feature type="transmembrane region" description="Helical" evidence="3">
    <location>
        <begin position="312"/>
        <end position="331"/>
    </location>
</feature>
<proteinExistence type="inferred from homology"/>
<dbReference type="InterPro" id="IPR004995">
    <property type="entry name" value="Spore_Ger"/>
</dbReference>
<evidence type="ECO:0000313" key="4">
    <source>
        <dbReference type="EMBL" id="CAH1219224.1"/>
    </source>
</evidence>
<comment type="similarity">
    <text evidence="1">Belongs to the GerABKA family.</text>
</comment>
<gene>
    <name evidence="4" type="primary">gerBA_8</name>
    <name evidence="4" type="ORF">PAECIP111893_04521</name>
</gene>
<keyword evidence="3" id="KW-1133">Transmembrane helix</keyword>
<evidence type="ECO:0000313" key="5">
    <source>
        <dbReference type="Proteomes" id="UP000838686"/>
    </source>
</evidence>
<sequence>MTKSFRGPMKRMPFHRQAHMQRGSAPSPILSPHLKDNVTALRAIYSEGSDVTFHTFHIHQAVEAVLIFHSTLCDTELLDRQILGPLIAWNPDSLLIDAAAIAGILPISSSTIVATLEEASLSISGGHPLLLLEGSSCALTFGLSKSEHRNVEEPTAEATLRGPREGFTESLAVNISLLRKRLKNPNLKMVSISIGEYTRTTVRLAYLEGVIEPSIVKEVMRRLSAIETDGILESEYIEEWITDQPKSPFPQMLSTERPDVVCANLLEGRFALLIDGTPFALVAPVTLFSMLQSAEDYYQHFIMSVFVRWLRYLFYILSLLLPSAYVAITTYHQEMIPTVLLLSVAKAREEIPFPALIEALIMEIAFEALREAGVRLPKQVGAAVSIVGALIIGQAATSAGIVSAPMVIIVATTGIASFMIPRYSAGLASRLLRFPIMLLAGTLGLIGMMLGMIVIVIHLCGLRSFGVPYLSPMTPTSSGLWRDVFWRSPIWANRNRLRGRHNGIKSGTPIIARQSSKK</sequence>
<keyword evidence="3" id="KW-0812">Transmembrane</keyword>